<evidence type="ECO:0000259" key="2">
    <source>
        <dbReference type="PROSITE" id="PS50217"/>
    </source>
</evidence>
<dbReference type="PANTHER" id="PTHR23351:SF59">
    <property type="entry name" value="CYCLIC AMP-DEPENDENT TRANSCRIPTION FACTOR ATF-3-LIKE"/>
    <property type="match status" value="1"/>
</dbReference>
<feature type="domain" description="BZIP" evidence="2">
    <location>
        <begin position="124"/>
        <end position="187"/>
    </location>
</feature>
<dbReference type="InterPro" id="IPR046347">
    <property type="entry name" value="bZIP_sf"/>
</dbReference>
<dbReference type="Proteomes" id="UP001217089">
    <property type="component" value="Unassembled WGS sequence"/>
</dbReference>
<dbReference type="PANTHER" id="PTHR23351">
    <property type="entry name" value="FOS TRANSCRIPTION FACTOR-RELATED"/>
    <property type="match status" value="1"/>
</dbReference>
<comment type="caution">
    <text evidence="3">The sequence shown here is derived from an EMBL/GenBank/DDBJ whole genome shotgun (WGS) entry which is preliminary data.</text>
</comment>
<dbReference type="EMBL" id="JARBDR010000657">
    <property type="protein sequence ID" value="KAJ8308881.1"/>
    <property type="molecule type" value="Genomic_DNA"/>
</dbReference>
<dbReference type="InterPro" id="IPR004827">
    <property type="entry name" value="bZIP"/>
</dbReference>
<keyword evidence="4" id="KW-1185">Reference proteome</keyword>
<proteinExistence type="predicted"/>
<evidence type="ECO:0000256" key="1">
    <source>
        <dbReference type="SAM" id="Coils"/>
    </source>
</evidence>
<gene>
    <name evidence="3" type="ORF">KUTeg_013755</name>
</gene>
<keyword evidence="1" id="KW-0175">Coiled coil</keyword>
<evidence type="ECO:0000313" key="4">
    <source>
        <dbReference type="Proteomes" id="UP001217089"/>
    </source>
</evidence>
<feature type="coiled-coil region" evidence="1">
    <location>
        <begin position="142"/>
        <end position="176"/>
    </location>
</feature>
<name>A0ABQ9EX31_TEGGR</name>
<dbReference type="PRINTS" id="PR00042">
    <property type="entry name" value="LEUZIPPRFOS"/>
</dbReference>
<sequence>MPVAMEVPEDNDILQVVPCSVTTKMYQYSDVVVPVINIETDTTDTHLQFFSKSSPSCSETTSPTTPEDILLETIAATLDEESLKPLIKEELKNTIQLRRLIQGKNELQVNFEPPEKYELSEEEKIKVVKRREQNRLAAQRFRDKQKELGSKLKKKIQKLESKNTELMTDIKYLRAEKDELVRRMKEHIGVCPYARLVG</sequence>
<accession>A0ABQ9EX31</accession>
<evidence type="ECO:0000313" key="3">
    <source>
        <dbReference type="EMBL" id="KAJ8308881.1"/>
    </source>
</evidence>
<protein>
    <recommendedName>
        <fullName evidence="2">BZIP domain-containing protein</fullName>
    </recommendedName>
</protein>
<reference evidence="3 4" key="1">
    <citation type="submission" date="2022-12" db="EMBL/GenBank/DDBJ databases">
        <title>Chromosome-level genome of Tegillarca granosa.</title>
        <authorList>
            <person name="Kim J."/>
        </authorList>
    </citation>
    <scope>NUCLEOTIDE SEQUENCE [LARGE SCALE GENOMIC DNA]</scope>
    <source>
        <strain evidence="3">Teg-2019</strain>
        <tissue evidence="3">Adductor muscle</tissue>
    </source>
</reference>
<dbReference type="SUPFAM" id="SSF57959">
    <property type="entry name" value="Leucine zipper domain"/>
    <property type="match status" value="1"/>
</dbReference>
<dbReference type="PROSITE" id="PS50217">
    <property type="entry name" value="BZIP"/>
    <property type="match status" value="1"/>
</dbReference>
<dbReference type="PROSITE" id="PS00036">
    <property type="entry name" value="BZIP_BASIC"/>
    <property type="match status" value="1"/>
</dbReference>
<dbReference type="Gene3D" id="1.20.5.170">
    <property type="match status" value="1"/>
</dbReference>
<dbReference type="InterPro" id="IPR000837">
    <property type="entry name" value="AP-1"/>
</dbReference>
<dbReference type="Pfam" id="PF07716">
    <property type="entry name" value="bZIP_2"/>
    <property type="match status" value="1"/>
</dbReference>
<dbReference type="SMART" id="SM00338">
    <property type="entry name" value="BRLZ"/>
    <property type="match status" value="1"/>
</dbReference>
<organism evidence="3 4">
    <name type="scientific">Tegillarca granosa</name>
    <name type="common">Malaysian cockle</name>
    <name type="synonym">Anadara granosa</name>
    <dbReference type="NCBI Taxonomy" id="220873"/>
    <lineage>
        <taxon>Eukaryota</taxon>
        <taxon>Metazoa</taxon>
        <taxon>Spiralia</taxon>
        <taxon>Lophotrochozoa</taxon>
        <taxon>Mollusca</taxon>
        <taxon>Bivalvia</taxon>
        <taxon>Autobranchia</taxon>
        <taxon>Pteriomorphia</taxon>
        <taxon>Arcoida</taxon>
        <taxon>Arcoidea</taxon>
        <taxon>Arcidae</taxon>
        <taxon>Tegillarca</taxon>
    </lineage>
</organism>